<organism evidence="1 2">
    <name type="scientific">Muiribacterium halophilum</name>
    <dbReference type="NCBI Taxonomy" id="2053465"/>
    <lineage>
        <taxon>Bacteria</taxon>
        <taxon>Candidatus Muiribacteriota</taxon>
        <taxon>Candidatus Muiribacteriia</taxon>
        <taxon>Candidatus Muiribacteriales</taxon>
        <taxon>Candidatus Muiribacteriaceae</taxon>
        <taxon>Candidatus Muiribacterium</taxon>
    </lineage>
</organism>
<evidence type="ECO:0000313" key="1">
    <source>
        <dbReference type="EMBL" id="PLX18239.1"/>
    </source>
</evidence>
<protein>
    <submittedName>
        <fullName evidence="1">Uncharacterized protein</fullName>
    </submittedName>
</protein>
<sequence>MGDRFVAFDMDTPENIGATIYTQYVIKCSLRFKIDRSKEKVLDFSSMASGEVFYGNNASSLNRALDSLEKEIANTVDTYREIGGERFALSICDKPEKVKSQINTQYSAKINTFLIVKKNSLIDTSKKVITGERMYGNNASSVNRAYNSLKNAYERMVNRYKESKDIIYVDMGSYMNIGGNNYQHYQSESTIVRIVE</sequence>
<evidence type="ECO:0000313" key="2">
    <source>
        <dbReference type="Proteomes" id="UP000234857"/>
    </source>
</evidence>
<gene>
    <name evidence="1" type="ORF">C0601_05240</name>
</gene>
<comment type="caution">
    <text evidence="1">The sequence shown here is derived from an EMBL/GenBank/DDBJ whole genome shotgun (WGS) entry which is preliminary data.</text>
</comment>
<dbReference type="EMBL" id="PKTG01000067">
    <property type="protein sequence ID" value="PLX18239.1"/>
    <property type="molecule type" value="Genomic_DNA"/>
</dbReference>
<accession>A0A2N5ZHU3</accession>
<name>A0A2N5ZHU3_MUIH1</name>
<dbReference type="Proteomes" id="UP000234857">
    <property type="component" value="Unassembled WGS sequence"/>
</dbReference>
<reference evidence="1 2" key="1">
    <citation type="submission" date="2017-11" db="EMBL/GenBank/DDBJ databases">
        <title>Genome-resolved metagenomics identifies genetic mobility, metabolic interactions, and unexpected diversity in perchlorate-reducing communities.</title>
        <authorList>
            <person name="Barnum T.P."/>
            <person name="Figueroa I.A."/>
            <person name="Carlstrom C.I."/>
            <person name="Lucas L.N."/>
            <person name="Engelbrektson A.L."/>
            <person name="Coates J.D."/>
        </authorList>
    </citation>
    <scope>NUCLEOTIDE SEQUENCE [LARGE SCALE GENOMIC DNA]</scope>
    <source>
        <strain evidence="1">BM706</strain>
    </source>
</reference>
<dbReference type="AlphaFoldDB" id="A0A2N5ZHU3"/>
<proteinExistence type="predicted"/>